<evidence type="ECO:0008006" key="3">
    <source>
        <dbReference type="Google" id="ProtNLM"/>
    </source>
</evidence>
<dbReference type="Proteomes" id="UP000054532">
    <property type="component" value="Unassembled WGS sequence"/>
</dbReference>
<keyword evidence="1" id="KW-0175">Coiled coil</keyword>
<sequence>MKNSTLYPPNRQHLSDNIVAKVFVRSGIRRVVSAQFTSNGDGVDTDGKTQLISKGIQSNLGDVMTASVSSNSLATTKGGSTTTVKQVITSTQHAGPTHSSASSPADVQIKMKVVTVNGKIPDRKMTPELVEDLFQLDAKRRAQRRAAQQRYRKRICERTDTLAADTQRLKEEIKQLELQHKLLHSRIPSEATPWNVVVEYFRLFRYGCKVPALTTEPHKHHGTLVAEGSSESGRFSASSNVTRCQSVRHYHERTLHTNFPQLVDSSKTFNQPSPRTEKIIGKQIVIPCTVRFDWDSSTAHVVAIRFRPDLITPFMDVLGSLKDVASVLDNPCLVLGVQPAKVA</sequence>
<dbReference type="EMBL" id="KI691209">
    <property type="protein sequence ID" value="ETM53790.1"/>
    <property type="molecule type" value="Genomic_DNA"/>
</dbReference>
<protein>
    <recommendedName>
        <fullName evidence="3">BZIP domain-containing protein</fullName>
    </recommendedName>
</protein>
<proteinExistence type="predicted"/>
<dbReference type="VEuPathDB" id="FungiDB:PPTG_07572"/>
<accession>W2NZ91</accession>
<dbReference type="AlphaFoldDB" id="W2NZ91"/>
<evidence type="ECO:0000313" key="2">
    <source>
        <dbReference type="EMBL" id="ETM53790.1"/>
    </source>
</evidence>
<organism evidence="2">
    <name type="scientific">Phytophthora nicotianae</name>
    <name type="common">Potato buckeye rot agent</name>
    <name type="synonym">Phytophthora parasitica</name>
    <dbReference type="NCBI Taxonomy" id="4792"/>
    <lineage>
        <taxon>Eukaryota</taxon>
        <taxon>Sar</taxon>
        <taxon>Stramenopiles</taxon>
        <taxon>Oomycota</taxon>
        <taxon>Peronosporomycetes</taxon>
        <taxon>Peronosporales</taxon>
        <taxon>Peronosporaceae</taxon>
        <taxon>Phytophthora</taxon>
    </lineage>
</organism>
<feature type="coiled-coil region" evidence="1">
    <location>
        <begin position="159"/>
        <end position="186"/>
    </location>
</feature>
<gene>
    <name evidence="2" type="ORF">L914_02767</name>
</gene>
<name>W2NZ91_PHYNI</name>
<evidence type="ECO:0000256" key="1">
    <source>
        <dbReference type="SAM" id="Coils"/>
    </source>
</evidence>
<reference evidence="2" key="1">
    <citation type="submission" date="2013-11" db="EMBL/GenBank/DDBJ databases">
        <title>The Genome Sequence of Phytophthora parasitica IAC_01/95.</title>
        <authorList>
            <consortium name="The Broad Institute Genomics Platform"/>
            <person name="Russ C."/>
            <person name="Tyler B."/>
            <person name="Panabieres F."/>
            <person name="Shan W."/>
            <person name="Tripathy S."/>
            <person name="Grunwald N."/>
            <person name="Machado M."/>
            <person name="Johnson C.S."/>
            <person name="Arredondo F."/>
            <person name="Hong C."/>
            <person name="Coffey M."/>
            <person name="Young S.K."/>
            <person name="Zeng Q."/>
            <person name="Gargeya S."/>
            <person name="Fitzgerald M."/>
            <person name="Abouelleil A."/>
            <person name="Alvarado L."/>
            <person name="Chapman S.B."/>
            <person name="Gainer-Dewar J."/>
            <person name="Goldberg J."/>
            <person name="Griggs A."/>
            <person name="Gujja S."/>
            <person name="Hansen M."/>
            <person name="Howarth C."/>
            <person name="Imamovic A."/>
            <person name="Ireland A."/>
            <person name="Larimer J."/>
            <person name="McCowan C."/>
            <person name="Murphy C."/>
            <person name="Pearson M."/>
            <person name="Poon T.W."/>
            <person name="Priest M."/>
            <person name="Roberts A."/>
            <person name="Saif S."/>
            <person name="Shea T."/>
            <person name="Sykes S."/>
            <person name="Wortman J."/>
            <person name="Nusbaum C."/>
            <person name="Birren B."/>
        </authorList>
    </citation>
    <scope>NUCLEOTIDE SEQUENCE [LARGE SCALE GENOMIC DNA]</scope>
    <source>
        <strain evidence="2">IAC_01/95</strain>
    </source>
</reference>